<keyword evidence="1" id="KW-0342">GTP-binding</keyword>
<dbReference type="KEGG" id="vnx:VNE69_01092"/>
<dbReference type="InterPro" id="IPR027417">
    <property type="entry name" value="P-loop_NTPase"/>
</dbReference>
<sequence>MKDKYFSEENLGLINLSHAIGLSSVPDLLRTKSIEDGFGINILVTGRRALGAATLVNSLFNVPLISKSRPNSLTVTKNEIIENGISLEVTTTTYHSDNLSPLAEYIDKLNNEYFENEQGPYKIHKDTRIHVCLYLIPSDHFTDKEMDFMMKLSKLVNFIPIITKADMYTNEELVLRKQNIYNILQDNNISIFTSLSNTSPDSDIEDTEVIHAVIASETVYEINNKIIRGRQYSWGFVDIDKEEGNDFKRLQRTLIYKNFDELINKTHIKYYNEYRKKILYFERNNKMCQERRFHKLKESLECVIKEKNEGILNKLRNEERNLDEMITKMRQIESTSIESTSIENNSTSVVQ</sequence>
<feature type="domain" description="Septin-type G" evidence="3">
    <location>
        <begin position="1"/>
        <end position="281"/>
    </location>
</feature>
<dbReference type="PROSITE" id="PS51719">
    <property type="entry name" value="G_SEPTIN"/>
    <property type="match status" value="1"/>
</dbReference>
<dbReference type="SUPFAM" id="SSF52540">
    <property type="entry name" value="P-loop containing nucleoside triphosphate hydrolases"/>
    <property type="match status" value="1"/>
</dbReference>
<dbReference type="EMBL" id="CP142726">
    <property type="protein sequence ID" value="WUR02153.1"/>
    <property type="molecule type" value="Genomic_DNA"/>
</dbReference>
<proteinExistence type="inferred from homology"/>
<gene>
    <name evidence="4" type="ORF">VNE69_01092</name>
</gene>
<feature type="coiled-coil region" evidence="2">
    <location>
        <begin position="308"/>
        <end position="335"/>
    </location>
</feature>
<evidence type="ECO:0000256" key="2">
    <source>
        <dbReference type="SAM" id="Coils"/>
    </source>
</evidence>
<dbReference type="PANTHER" id="PTHR18884">
    <property type="entry name" value="SEPTIN"/>
    <property type="match status" value="1"/>
</dbReference>
<dbReference type="InterPro" id="IPR030379">
    <property type="entry name" value="G_SEPTIN_dom"/>
</dbReference>
<reference evidence="4" key="1">
    <citation type="journal article" date="2024" name="BMC Genomics">
        <title>Functional annotation of a divergent genome using sequence and structure-based similarity.</title>
        <authorList>
            <person name="Svedberg D."/>
            <person name="Winiger R.R."/>
            <person name="Berg A."/>
            <person name="Sharma H."/>
            <person name="Tellgren-Roth C."/>
            <person name="Debrunner-Vossbrinck B.A."/>
            <person name="Vossbrinck C.R."/>
            <person name="Barandun J."/>
        </authorList>
    </citation>
    <scope>NUCLEOTIDE SEQUENCE</scope>
    <source>
        <strain evidence="4">Illinois isolate</strain>
    </source>
</reference>
<keyword evidence="5" id="KW-1185">Reference proteome</keyword>
<dbReference type="AlphaFoldDB" id="A0AAX4J8B9"/>
<evidence type="ECO:0000256" key="1">
    <source>
        <dbReference type="RuleBase" id="RU004560"/>
    </source>
</evidence>
<dbReference type="RefSeq" id="XP_065328298.1">
    <property type="nucleotide sequence ID" value="XM_065472226.1"/>
</dbReference>
<organism evidence="4 5">
    <name type="scientific">Vairimorpha necatrix</name>
    <dbReference type="NCBI Taxonomy" id="6039"/>
    <lineage>
        <taxon>Eukaryota</taxon>
        <taxon>Fungi</taxon>
        <taxon>Fungi incertae sedis</taxon>
        <taxon>Microsporidia</taxon>
        <taxon>Nosematidae</taxon>
        <taxon>Vairimorpha</taxon>
    </lineage>
</organism>
<accession>A0AAX4J8B9</accession>
<dbReference type="GO" id="GO:0005525">
    <property type="term" value="F:GTP binding"/>
    <property type="evidence" value="ECO:0007669"/>
    <property type="project" value="UniProtKB-KW"/>
</dbReference>
<dbReference type="Pfam" id="PF00735">
    <property type="entry name" value="Septin"/>
    <property type="match status" value="1"/>
</dbReference>
<evidence type="ECO:0000259" key="3">
    <source>
        <dbReference type="PROSITE" id="PS51719"/>
    </source>
</evidence>
<protein>
    <submittedName>
        <fullName evidence="4">Septin</fullName>
    </submittedName>
</protein>
<dbReference type="Gene3D" id="3.40.50.300">
    <property type="entry name" value="P-loop containing nucleotide triphosphate hydrolases"/>
    <property type="match status" value="1"/>
</dbReference>
<dbReference type="Proteomes" id="UP001334084">
    <property type="component" value="Chromosome 1"/>
</dbReference>
<evidence type="ECO:0000313" key="5">
    <source>
        <dbReference type="Proteomes" id="UP001334084"/>
    </source>
</evidence>
<evidence type="ECO:0000313" key="4">
    <source>
        <dbReference type="EMBL" id="WUR02153.1"/>
    </source>
</evidence>
<comment type="similarity">
    <text evidence="1">Belongs to the TRAFAC class TrmE-Era-EngA-EngB-Septin-like GTPase superfamily. Septin GTPase family.</text>
</comment>
<dbReference type="GeneID" id="90539957"/>
<name>A0AAX4J8B9_9MICR</name>
<keyword evidence="1" id="KW-0547">Nucleotide-binding</keyword>
<keyword evidence="2" id="KW-0175">Coiled coil</keyword>